<evidence type="ECO:0000256" key="2">
    <source>
        <dbReference type="ARBA" id="ARBA00012782"/>
    </source>
</evidence>
<dbReference type="SUPFAM" id="SSF51338">
    <property type="entry name" value="Composite domain of metallo-dependent hydrolases"/>
    <property type="match status" value="1"/>
</dbReference>
<sequence>MPQSVWKIQEIRDQVAVIEGKKPPTMVLKNARYIHNVYKQWLYGNIWILNDRIVYVGKEMPENLSETEVIDLEGKTVVPGYIEPHVHPFQLYHPVSFADYAAQFGTTMFISDNLHFALQLPNKKAFTLLDELNKYPFAFYWWTRYDTQTEWENENQIFTNTSIFEWIERDDVLLGGELTGWPRLLRGDDQMLYWIQSSKKKGKKIEGHFPGASEKTLVRMKLLGADGDHEAMTVEEVESRILHGYAVTLRYSSIRPDLPNLLKGILEKKLNIFDHLMMTTDGSTPIFHREGVMDMCIQIALDAGVDPIDAYNMATYNVARYYNLSHLHGMVATGRFATLNILTDEFHPTPESVLSKGVWLKKEGKKVQAFLDIHWNQYYKPLEIDFDLTDEDFQISTPVGIELVNDVITKPYFVHFPLHKNELPADSDESLLILMDRNGKWRINAILKGFAQDVKGFASSYSNSGDIILIGKNKEDMIRAFNEMKKMKGGIVLVENNEVIVSLPLAGAGNFFIGQMEELIEKEAALKAALRERGYSHSDAIYTLFFLESTHLPYIRITPKGIFDVMKKEVMIPSVMR</sequence>
<dbReference type="InterPro" id="IPR026912">
    <property type="entry name" value="Adenine_deam_C"/>
</dbReference>
<dbReference type="RefSeq" id="WP_208650800.1">
    <property type="nucleotide sequence ID" value="NZ_CP036528.1"/>
</dbReference>
<dbReference type="InterPro" id="IPR011059">
    <property type="entry name" value="Metal-dep_hydrolase_composite"/>
</dbReference>
<comment type="similarity">
    <text evidence="1">Belongs to the metallo-dependent hydrolases superfamily. Adenine deaminase family.</text>
</comment>
<dbReference type="InterPro" id="IPR006680">
    <property type="entry name" value="Amidohydro-rel"/>
</dbReference>
<reference evidence="7 8" key="1">
    <citation type="submission" date="2019-02" db="EMBL/GenBank/DDBJ databases">
        <title>Ureibacillus thermophilus.</title>
        <authorList>
            <person name="Sunny J.S."/>
            <person name="Natarajan A."/>
            <person name="Saleena L.M."/>
        </authorList>
    </citation>
    <scope>NUCLEOTIDE SEQUENCE [LARGE SCALE GENOMIC DNA]</scope>
    <source>
        <strain evidence="7 8">LM102</strain>
    </source>
</reference>
<evidence type="ECO:0000256" key="1">
    <source>
        <dbReference type="ARBA" id="ARBA00006773"/>
    </source>
</evidence>
<keyword evidence="3" id="KW-0378">Hydrolase</keyword>
<keyword evidence="8" id="KW-1185">Reference proteome</keyword>
<dbReference type="Gene3D" id="2.30.40.10">
    <property type="entry name" value="Urease, subunit C, domain 1"/>
    <property type="match status" value="1"/>
</dbReference>
<dbReference type="EC" id="3.5.4.2" evidence="2"/>
<dbReference type="InterPro" id="IPR032466">
    <property type="entry name" value="Metal_Hydrolase"/>
</dbReference>
<proteinExistence type="inferred from homology"/>
<dbReference type="KEGG" id="uth:DKZ56_00490"/>
<protein>
    <recommendedName>
        <fullName evidence="2">adenine deaminase</fullName>
        <ecNumber evidence="2">3.5.4.2</ecNumber>
    </recommendedName>
</protein>
<organism evidence="7 8">
    <name type="scientific">Ureibacillus thermophilus</name>
    <dbReference type="NCBI Taxonomy" id="367743"/>
    <lineage>
        <taxon>Bacteria</taxon>
        <taxon>Bacillati</taxon>
        <taxon>Bacillota</taxon>
        <taxon>Bacilli</taxon>
        <taxon>Bacillales</taxon>
        <taxon>Caryophanaceae</taxon>
        <taxon>Ureibacillus</taxon>
    </lineage>
</organism>
<evidence type="ECO:0000259" key="5">
    <source>
        <dbReference type="Pfam" id="PF01979"/>
    </source>
</evidence>
<gene>
    <name evidence="7" type="ORF">DKZ56_00490</name>
</gene>
<comment type="catalytic activity">
    <reaction evidence="4">
        <text>adenine + H2O + H(+) = hypoxanthine + NH4(+)</text>
        <dbReference type="Rhea" id="RHEA:23688"/>
        <dbReference type="ChEBI" id="CHEBI:15377"/>
        <dbReference type="ChEBI" id="CHEBI:15378"/>
        <dbReference type="ChEBI" id="CHEBI:16708"/>
        <dbReference type="ChEBI" id="CHEBI:17368"/>
        <dbReference type="ChEBI" id="CHEBI:28938"/>
        <dbReference type="EC" id="3.5.4.2"/>
    </reaction>
</comment>
<dbReference type="GO" id="GO:0000034">
    <property type="term" value="F:adenine deaminase activity"/>
    <property type="evidence" value="ECO:0007669"/>
    <property type="project" value="UniProtKB-EC"/>
</dbReference>
<dbReference type="Pfam" id="PF01979">
    <property type="entry name" value="Amidohydro_1"/>
    <property type="match status" value="1"/>
</dbReference>
<feature type="domain" description="Adenine deaminase C-terminal" evidence="6">
    <location>
        <begin position="407"/>
        <end position="568"/>
    </location>
</feature>
<evidence type="ECO:0000256" key="3">
    <source>
        <dbReference type="ARBA" id="ARBA00022801"/>
    </source>
</evidence>
<dbReference type="PANTHER" id="PTHR11113:SF6">
    <property type="entry name" value="ADENINE DEAMINASE YERA-RELATED"/>
    <property type="match status" value="1"/>
</dbReference>
<feature type="domain" description="Amidohydrolase-related" evidence="5">
    <location>
        <begin position="76"/>
        <end position="358"/>
    </location>
</feature>
<dbReference type="Pfam" id="PF13382">
    <property type="entry name" value="Adenine_deam_C"/>
    <property type="match status" value="1"/>
</dbReference>
<accession>A0A4P6USL1</accession>
<evidence type="ECO:0000313" key="7">
    <source>
        <dbReference type="EMBL" id="QBK24522.1"/>
    </source>
</evidence>
<evidence type="ECO:0000259" key="6">
    <source>
        <dbReference type="Pfam" id="PF13382"/>
    </source>
</evidence>
<dbReference type="Proteomes" id="UP000291151">
    <property type="component" value="Chromosome"/>
</dbReference>
<evidence type="ECO:0000313" key="8">
    <source>
        <dbReference type="Proteomes" id="UP000291151"/>
    </source>
</evidence>
<dbReference type="AlphaFoldDB" id="A0A4P6USL1"/>
<evidence type="ECO:0000256" key="4">
    <source>
        <dbReference type="ARBA" id="ARBA00047720"/>
    </source>
</evidence>
<dbReference type="Gene3D" id="3.20.20.140">
    <property type="entry name" value="Metal-dependent hydrolases"/>
    <property type="match status" value="1"/>
</dbReference>
<dbReference type="SUPFAM" id="SSF51556">
    <property type="entry name" value="Metallo-dependent hydrolases"/>
    <property type="match status" value="1"/>
</dbReference>
<name>A0A4P6USL1_9BACL</name>
<dbReference type="EMBL" id="CP036528">
    <property type="protein sequence ID" value="QBK24522.1"/>
    <property type="molecule type" value="Genomic_DNA"/>
</dbReference>
<dbReference type="PANTHER" id="PTHR11113">
    <property type="entry name" value="N-ACETYLGLUCOSAMINE-6-PHOSPHATE DEACETYLASE"/>
    <property type="match status" value="1"/>
</dbReference>